<feature type="region of interest" description="Disordered" evidence="1">
    <location>
        <begin position="1"/>
        <end position="87"/>
    </location>
</feature>
<protein>
    <submittedName>
        <fullName evidence="2">Uncharacterized protein</fullName>
    </submittedName>
</protein>
<feature type="region of interest" description="Disordered" evidence="1">
    <location>
        <begin position="189"/>
        <end position="224"/>
    </location>
</feature>
<reference evidence="2 3" key="1">
    <citation type="submission" date="2015-01" db="EMBL/GenBank/DDBJ databases">
        <title>The Genome Sequence of Ochroconis gallopava CBS43764.</title>
        <authorList>
            <consortium name="The Broad Institute Genomics Platform"/>
            <person name="Cuomo C."/>
            <person name="de Hoog S."/>
            <person name="Gorbushina A."/>
            <person name="Stielow B."/>
            <person name="Teixiera M."/>
            <person name="Abouelleil A."/>
            <person name="Chapman S.B."/>
            <person name="Priest M."/>
            <person name="Young S.K."/>
            <person name="Wortman J."/>
            <person name="Nusbaum C."/>
            <person name="Birren B."/>
        </authorList>
    </citation>
    <scope>NUCLEOTIDE SEQUENCE [LARGE SCALE GENOMIC DNA]</scope>
    <source>
        <strain evidence="2 3">CBS 43764</strain>
    </source>
</reference>
<gene>
    <name evidence="2" type="ORF">PV09_08899</name>
</gene>
<evidence type="ECO:0000313" key="2">
    <source>
        <dbReference type="EMBL" id="KIV99479.1"/>
    </source>
</evidence>
<dbReference type="Proteomes" id="UP000053259">
    <property type="component" value="Unassembled WGS sequence"/>
</dbReference>
<dbReference type="HOGENOM" id="CLU_067855_0_1_1"/>
<feature type="compositionally biased region" description="Basic and acidic residues" evidence="1">
    <location>
        <begin position="63"/>
        <end position="77"/>
    </location>
</feature>
<proteinExistence type="predicted"/>
<organism evidence="2 3">
    <name type="scientific">Verruconis gallopava</name>
    <dbReference type="NCBI Taxonomy" id="253628"/>
    <lineage>
        <taxon>Eukaryota</taxon>
        <taxon>Fungi</taxon>
        <taxon>Dikarya</taxon>
        <taxon>Ascomycota</taxon>
        <taxon>Pezizomycotina</taxon>
        <taxon>Dothideomycetes</taxon>
        <taxon>Pleosporomycetidae</taxon>
        <taxon>Venturiales</taxon>
        <taxon>Sympoventuriaceae</taxon>
        <taxon>Verruconis</taxon>
    </lineage>
</organism>
<keyword evidence="3" id="KW-1185">Reference proteome</keyword>
<dbReference type="EMBL" id="KN847577">
    <property type="protein sequence ID" value="KIV99479.1"/>
    <property type="molecule type" value="Genomic_DNA"/>
</dbReference>
<sequence>MPPKSIVPDVSKDLSGNTNLSDEDAAKVQRQLDSAIDSAFSGGQAQAQADEARRRAAKASTPAEREKYEQEAAEYERQAQSQLKTSRRLQSGAWQGFGAGAGIGAATGMGLGGIVGTLSGGVLAVPLTAVGGLIGASTGFFHGPWIKLTRGEDGPQIEAAEEDEPGAVKLEPNELDAINKGLAQGVANLGDARKAAPSKGLPIRNSPKPGRKPPRKLEVREHGK</sequence>
<accession>A0A0D1ZZM2</accession>
<dbReference type="RefSeq" id="XP_016209349.1">
    <property type="nucleotide sequence ID" value="XM_016362874.1"/>
</dbReference>
<dbReference type="AlphaFoldDB" id="A0A0D1ZZM2"/>
<name>A0A0D1ZZM2_9PEZI</name>
<dbReference type="OrthoDB" id="4158987at2759"/>
<feature type="compositionally biased region" description="Basic and acidic residues" evidence="1">
    <location>
        <begin position="215"/>
        <end position="224"/>
    </location>
</feature>
<dbReference type="VEuPathDB" id="FungiDB:PV09_08899"/>
<evidence type="ECO:0000313" key="3">
    <source>
        <dbReference type="Proteomes" id="UP000053259"/>
    </source>
</evidence>
<dbReference type="InParanoid" id="A0A0D1ZZM2"/>
<dbReference type="GeneID" id="27316872"/>
<evidence type="ECO:0000256" key="1">
    <source>
        <dbReference type="SAM" id="MobiDB-lite"/>
    </source>
</evidence>